<organism evidence="4 5">
    <name type="scientific">Phialocephala subalpina</name>
    <dbReference type="NCBI Taxonomy" id="576137"/>
    <lineage>
        <taxon>Eukaryota</taxon>
        <taxon>Fungi</taxon>
        <taxon>Dikarya</taxon>
        <taxon>Ascomycota</taxon>
        <taxon>Pezizomycotina</taxon>
        <taxon>Leotiomycetes</taxon>
        <taxon>Helotiales</taxon>
        <taxon>Mollisiaceae</taxon>
        <taxon>Phialocephala</taxon>
        <taxon>Phialocephala fortinii species complex</taxon>
    </lineage>
</organism>
<protein>
    <recommendedName>
        <fullName evidence="3">NACHT domain-containing protein</fullName>
    </recommendedName>
</protein>
<proteinExistence type="predicted"/>
<keyword evidence="1" id="KW-0677">Repeat</keyword>
<feature type="region of interest" description="Disordered" evidence="2">
    <location>
        <begin position="278"/>
        <end position="301"/>
    </location>
</feature>
<evidence type="ECO:0000256" key="1">
    <source>
        <dbReference type="ARBA" id="ARBA00022737"/>
    </source>
</evidence>
<dbReference type="InterPro" id="IPR007111">
    <property type="entry name" value="NACHT_NTPase"/>
</dbReference>
<gene>
    <name evidence="4" type="ORF">PAC_06205</name>
</gene>
<dbReference type="Gene3D" id="3.40.50.300">
    <property type="entry name" value="P-loop containing nucleotide triphosphate hydrolases"/>
    <property type="match status" value="1"/>
</dbReference>
<dbReference type="InterPro" id="IPR056693">
    <property type="entry name" value="DUF7791"/>
</dbReference>
<evidence type="ECO:0000313" key="4">
    <source>
        <dbReference type="EMBL" id="CZR56317.1"/>
    </source>
</evidence>
<dbReference type="Pfam" id="PF25053">
    <property type="entry name" value="DUF7791"/>
    <property type="match status" value="1"/>
</dbReference>
<evidence type="ECO:0000259" key="3">
    <source>
        <dbReference type="PROSITE" id="PS50837"/>
    </source>
</evidence>
<dbReference type="AlphaFoldDB" id="A0A1L7WU56"/>
<reference evidence="4 5" key="1">
    <citation type="submission" date="2016-03" db="EMBL/GenBank/DDBJ databases">
        <authorList>
            <person name="Ploux O."/>
        </authorList>
    </citation>
    <scope>NUCLEOTIDE SEQUENCE [LARGE SCALE GENOMIC DNA]</scope>
    <source>
        <strain evidence="4 5">UAMH 11012</strain>
    </source>
</reference>
<dbReference type="PROSITE" id="PS50837">
    <property type="entry name" value="NACHT"/>
    <property type="match status" value="1"/>
</dbReference>
<dbReference type="PANTHER" id="PTHR10039:SF5">
    <property type="entry name" value="NACHT DOMAIN-CONTAINING PROTEIN"/>
    <property type="match status" value="1"/>
</dbReference>
<evidence type="ECO:0000256" key="2">
    <source>
        <dbReference type="SAM" id="MobiDB-lite"/>
    </source>
</evidence>
<dbReference type="Pfam" id="PF24883">
    <property type="entry name" value="NPHP3_N"/>
    <property type="match status" value="1"/>
</dbReference>
<feature type="compositionally biased region" description="Polar residues" evidence="2">
    <location>
        <begin position="281"/>
        <end position="301"/>
    </location>
</feature>
<dbReference type="Proteomes" id="UP000184330">
    <property type="component" value="Unassembled WGS sequence"/>
</dbReference>
<dbReference type="OrthoDB" id="443402at2759"/>
<dbReference type="PANTHER" id="PTHR10039">
    <property type="entry name" value="AMELOGENIN"/>
    <property type="match status" value="1"/>
</dbReference>
<dbReference type="SUPFAM" id="SSF52540">
    <property type="entry name" value="P-loop containing nucleoside triphosphate hydrolases"/>
    <property type="match status" value="1"/>
</dbReference>
<name>A0A1L7WU56_9HELO</name>
<dbReference type="InterPro" id="IPR056884">
    <property type="entry name" value="NPHP3-like_N"/>
</dbReference>
<accession>A0A1L7WU56</accession>
<dbReference type="EMBL" id="FJOG01000007">
    <property type="protein sequence ID" value="CZR56317.1"/>
    <property type="molecule type" value="Genomic_DNA"/>
</dbReference>
<keyword evidence="5" id="KW-1185">Reference proteome</keyword>
<dbReference type="InterPro" id="IPR027417">
    <property type="entry name" value="P-loop_NTPase"/>
</dbReference>
<evidence type="ECO:0000313" key="5">
    <source>
        <dbReference type="Proteomes" id="UP000184330"/>
    </source>
</evidence>
<feature type="domain" description="NACHT" evidence="3">
    <location>
        <begin position="317"/>
        <end position="450"/>
    </location>
</feature>
<sequence length="1007" mass="114744">MLDPLTALGLASNIIQLVQFTSDLVSKSREYYDSADGALVEQLELEAITKNLQKLSKDLVVPDLTSGGSKVTKTEQQLSELCKGCRDVSKELLIIIQGLKSEGSHSRWSSFRQALKSVWNEDKIKALEERLDRYRRQIDTTLLISLRESIGGLSESQLEAKRVSHIVLRDKKEVKQWQKELVDEVHQSNWKPQNENAMLRFLAKLSSGAKEEENEKAMIRFSAKLSASAKEDGDMLIKHHILERLRFGEMEDRSERIPKAHSKTFDWIFRSSEASDGQLDQVESSSGHNVTTGNSPKDPKTQGQWSNFVHWLQSDSSLYWITGKPGSGKSTLMKYLQSDHRTLEYLEPWINGHPITVDGFFFWNSSAAMQMSKLGLLQTLLYGAIKDNLELSMSELIQAFQLLISDESTKFFFFIDGLDEFDGDGAEIVTFIYESISSRTNVKFCVASRPWLVFEDAFQRQPSLRVEDLTASDIRLFVTEKLHESDIFVTLNRLQPSAASSLIAEVTANASSVFLWVQLVVDSLLEGLRDGDAITDLQSRLLILPSDLEELFEKMLRDLKPAYFEQASMYFQIVRASTKTPTLLSLAFAEEGMEKAISYDIKPETDEALDFRAEGMRRRLSSRCKGLLEAPRTVFDTRDTMVQYLHRTVRDYICQPKVWEFVSSGTNESFDPNVALSACWLLRIKTMTPTLKTLGYFWAFLKSCTDYSIKFEESRPDVNVSLLDELSRVGDNLFETPGPNGTTRLQEYTEHQSSLALLNPSRARHWTCTEDLRPGFEHGTMSFLGYAFIYPLHTYVENKLRSGASLDERIAGQSLLYTASYRLNVRSVELLFSLRADPNILESEQMGWTTWEQFLWGVKNPDEESMENPGKVADIVQLFLEHGADTETTLDDLTVEDFINERFRNLDAARTDELLNKVVVARKTAKKSKNQDRKRVVSPFGTLPLLERTEATVVEESLRNPSARDARNLDRFRKSLNMSVVSKEPLKKAKNKSRGLWGVFRRSKYEV</sequence>